<dbReference type="Proteomes" id="UP000217005">
    <property type="component" value="Unassembled WGS sequence"/>
</dbReference>
<name>A0A261STU4_9BORD</name>
<dbReference type="SUPFAM" id="SSF56112">
    <property type="entry name" value="Protein kinase-like (PK-like)"/>
    <property type="match status" value="1"/>
</dbReference>
<dbReference type="Gene3D" id="1.10.510.10">
    <property type="entry name" value="Transferase(Phosphotransferase) domain 1"/>
    <property type="match status" value="1"/>
</dbReference>
<accession>A0A261STU4</accession>
<dbReference type="AlphaFoldDB" id="A0A261STU4"/>
<evidence type="ECO:0000313" key="3">
    <source>
        <dbReference type="Proteomes" id="UP000217005"/>
    </source>
</evidence>
<protein>
    <submittedName>
        <fullName evidence="2">InaA protein</fullName>
    </submittedName>
</protein>
<dbReference type="InterPro" id="IPR011009">
    <property type="entry name" value="Kinase-like_dom_sf"/>
</dbReference>
<dbReference type="Pfam" id="PF06293">
    <property type="entry name" value="Kdo"/>
    <property type="match status" value="1"/>
</dbReference>
<evidence type="ECO:0000313" key="2">
    <source>
        <dbReference type="EMBL" id="OZI40290.1"/>
    </source>
</evidence>
<organism evidence="2 3">
    <name type="scientific">Bordetella genomosp. 1</name>
    <dbReference type="NCBI Taxonomy" id="1395607"/>
    <lineage>
        <taxon>Bacteria</taxon>
        <taxon>Pseudomonadati</taxon>
        <taxon>Pseudomonadota</taxon>
        <taxon>Betaproteobacteria</taxon>
        <taxon>Burkholderiales</taxon>
        <taxon>Alcaligenaceae</taxon>
        <taxon>Bordetella</taxon>
    </lineage>
</organism>
<reference evidence="2 3" key="1">
    <citation type="submission" date="2017-05" db="EMBL/GenBank/DDBJ databases">
        <title>Complete and WGS of Bordetella genogroups.</title>
        <authorList>
            <person name="Spilker T."/>
            <person name="LiPuma J."/>
        </authorList>
    </citation>
    <scope>NUCLEOTIDE SEQUENCE [LARGE SCALE GENOMIC DNA]</scope>
    <source>
        <strain evidence="2 3">AU17610</strain>
    </source>
</reference>
<proteinExistence type="predicted"/>
<dbReference type="OrthoDB" id="5405319at2"/>
<feature type="region of interest" description="Disordered" evidence="1">
    <location>
        <begin position="1"/>
        <end position="26"/>
    </location>
</feature>
<gene>
    <name evidence="2" type="ORF">CEG14_00535</name>
</gene>
<evidence type="ECO:0000256" key="1">
    <source>
        <dbReference type="SAM" id="MobiDB-lite"/>
    </source>
</evidence>
<comment type="caution">
    <text evidence="2">The sequence shown here is derived from an EMBL/GenBank/DDBJ whole genome shotgun (WGS) entry which is preliminary data.</text>
</comment>
<sequence length="262" mass="30032">MCRITPAAQARPGCPKRVPHRPPKTSCPFPETSFMTRDATTPSLDFWWTVQGEWAEPPNYRRGGMSGVQRVTLEDGNAYYVKRQHNFLFRSLRYPLGAPTLLREWNNLQTFARLGVPTAPGVAFDMRREADGWHAMLVTRALDGYISLEEGFSCHRWDEPERARILTHVLDALAPLHSASRKHGHLYPKEVFVRPEADTVHVALLDLELSRRHLSRQRAARSDLRRLVNALLDRGLAQSEFELMRDAYARKGMPLPGDFNRH</sequence>
<dbReference type="EMBL" id="NEVL01000001">
    <property type="protein sequence ID" value="OZI40290.1"/>
    <property type="molecule type" value="Genomic_DNA"/>
</dbReference>